<reference evidence="2" key="1">
    <citation type="journal article" date="2014" name="Int. J. Syst. Evol. Microbiol.">
        <title>Complete genome sequence of Corynebacterium casei LMG S-19264T (=DSM 44701T), isolated from a smear-ripened cheese.</title>
        <authorList>
            <consortium name="US DOE Joint Genome Institute (JGI-PGF)"/>
            <person name="Walter F."/>
            <person name="Albersmeier A."/>
            <person name="Kalinowski J."/>
            <person name="Ruckert C."/>
        </authorList>
    </citation>
    <scope>NUCLEOTIDE SEQUENCE</scope>
    <source>
        <strain evidence="2">CGMCC 1.12153</strain>
    </source>
</reference>
<evidence type="ECO:0000313" key="3">
    <source>
        <dbReference type="Proteomes" id="UP000660110"/>
    </source>
</evidence>
<keyword evidence="1" id="KW-1133">Transmembrane helix</keyword>
<dbReference type="EMBL" id="BMEL01000004">
    <property type="protein sequence ID" value="GGF28598.1"/>
    <property type="molecule type" value="Genomic_DNA"/>
</dbReference>
<keyword evidence="1" id="KW-0472">Membrane</keyword>
<keyword evidence="1" id="KW-0812">Transmembrane</keyword>
<proteinExistence type="predicted"/>
<gene>
    <name evidence="2" type="ORF">GCM10010954_29590</name>
</gene>
<comment type="caution">
    <text evidence="2">The sequence shown here is derived from an EMBL/GenBank/DDBJ whole genome shotgun (WGS) entry which is preliminary data.</text>
</comment>
<organism evidence="2 3">
    <name type="scientific">Halobacillus andaensis</name>
    <dbReference type="NCBI Taxonomy" id="1176239"/>
    <lineage>
        <taxon>Bacteria</taxon>
        <taxon>Bacillati</taxon>
        <taxon>Bacillota</taxon>
        <taxon>Bacilli</taxon>
        <taxon>Bacillales</taxon>
        <taxon>Bacillaceae</taxon>
        <taxon>Halobacillus</taxon>
    </lineage>
</organism>
<dbReference type="RefSeq" id="WP_188378302.1">
    <property type="nucleotide sequence ID" value="NZ_BMEL01000004.1"/>
</dbReference>
<feature type="transmembrane region" description="Helical" evidence="1">
    <location>
        <begin position="36"/>
        <end position="57"/>
    </location>
</feature>
<dbReference type="AlphaFoldDB" id="A0A917B8G9"/>
<dbReference type="Proteomes" id="UP000660110">
    <property type="component" value="Unassembled WGS sequence"/>
</dbReference>
<protein>
    <submittedName>
        <fullName evidence="2">Uncharacterized protein</fullName>
    </submittedName>
</protein>
<name>A0A917B8G9_HALAA</name>
<reference evidence="2" key="2">
    <citation type="submission" date="2020-09" db="EMBL/GenBank/DDBJ databases">
        <authorList>
            <person name="Sun Q."/>
            <person name="Zhou Y."/>
        </authorList>
    </citation>
    <scope>NUCLEOTIDE SEQUENCE</scope>
    <source>
        <strain evidence="2">CGMCC 1.12153</strain>
    </source>
</reference>
<evidence type="ECO:0000313" key="2">
    <source>
        <dbReference type="EMBL" id="GGF28598.1"/>
    </source>
</evidence>
<keyword evidence="3" id="KW-1185">Reference proteome</keyword>
<sequence length="60" mass="6762">MVRILSCIVVLLVYSTLISRLMTALVEQGLFLRKSLLFVLITGILLISGTLLIIELFKRL</sequence>
<evidence type="ECO:0000256" key="1">
    <source>
        <dbReference type="SAM" id="Phobius"/>
    </source>
</evidence>
<accession>A0A917B8G9</accession>